<dbReference type="EMBL" id="JBEWZI010000008">
    <property type="protein sequence ID" value="MET7014397.1"/>
    <property type="molecule type" value="Genomic_DNA"/>
</dbReference>
<comment type="caution">
    <text evidence="1">The sequence shown here is derived from an EMBL/GenBank/DDBJ whole genome shotgun (WGS) entry which is preliminary data.</text>
</comment>
<gene>
    <name evidence="1" type="ORF">ABXR19_09365</name>
</gene>
<proteinExistence type="predicted"/>
<sequence length="120" mass="13442">MSPAIFIGRVISIRPLKTGKQEIEVVVKEVLKGSLPQTIRFNAEGLIDPNEFCQAIENPALPKPQVSEGQEWLILGNFDTATHSLSLRWHGYAVSDETTILKELRQELGKDHKQVQKKAP</sequence>
<dbReference type="Proteomes" id="UP001549691">
    <property type="component" value="Unassembled WGS sequence"/>
</dbReference>
<protein>
    <submittedName>
        <fullName evidence="1">Uncharacterized protein</fullName>
    </submittedName>
</protein>
<keyword evidence="2" id="KW-1185">Reference proteome</keyword>
<accession>A0ABV2TMY6</accession>
<evidence type="ECO:0000313" key="2">
    <source>
        <dbReference type="Proteomes" id="UP001549691"/>
    </source>
</evidence>
<reference evidence="1 2" key="1">
    <citation type="submission" date="2024-07" db="EMBL/GenBank/DDBJ databases">
        <title>Uliginosibacterium flavum JJ3220;KACC:17644.</title>
        <authorList>
            <person name="Kim M.K."/>
        </authorList>
    </citation>
    <scope>NUCLEOTIDE SEQUENCE [LARGE SCALE GENOMIC DNA]</scope>
    <source>
        <strain evidence="1 2">KACC:17644</strain>
    </source>
</reference>
<evidence type="ECO:0000313" key="1">
    <source>
        <dbReference type="EMBL" id="MET7014397.1"/>
    </source>
</evidence>
<name>A0ABV2TMY6_9RHOO</name>
<organism evidence="1 2">
    <name type="scientific">Uliginosibacterium flavum</name>
    <dbReference type="NCBI Taxonomy" id="1396831"/>
    <lineage>
        <taxon>Bacteria</taxon>
        <taxon>Pseudomonadati</taxon>
        <taxon>Pseudomonadota</taxon>
        <taxon>Betaproteobacteria</taxon>
        <taxon>Rhodocyclales</taxon>
        <taxon>Zoogloeaceae</taxon>
        <taxon>Uliginosibacterium</taxon>
    </lineage>
</organism>